<dbReference type="OrthoDB" id="9992080at2"/>
<sequence length="301" mass="32317">MADESKSGSRFMVDLGDIKLSRLVEKQVEADIKAVVLRALAESDFIGNRRGQRDPDSIPIWEKFPGGTLGLWIGDQLPIGFPGGFPGDTGPLTVRDHTLIVNTVMEHPMQVLRNLPEKHKTRGGRPSGREVLQAALQVEQIDDFVKGRMRAVLDLLPKIEEGQANLPESVKRAAEDLRQQLTNKSVDEQRRVLRDPDLRSRHRDDGFAEGMEVAARILDDGRDSIYSPDHSFYKLLQQGAPRAAARDSLEDTANADTVGAAVGGGVGLVVGGVGAGPGAVAGGAGASLGFVLGTAIGWLFD</sequence>
<evidence type="ECO:0000313" key="1">
    <source>
        <dbReference type="EMBL" id="SFN74786.1"/>
    </source>
</evidence>
<dbReference type="Proteomes" id="UP000183107">
    <property type="component" value="Unassembled WGS sequence"/>
</dbReference>
<dbReference type="RefSeq" id="WP_074796631.1">
    <property type="nucleotide sequence ID" value="NZ_FOVJ01000003.1"/>
</dbReference>
<keyword evidence="2" id="KW-1185">Reference proteome</keyword>
<reference evidence="2" key="1">
    <citation type="submission" date="2016-10" db="EMBL/GenBank/DDBJ databases">
        <authorList>
            <person name="Varghese N."/>
        </authorList>
    </citation>
    <scope>NUCLEOTIDE SEQUENCE [LARGE SCALE GENOMIC DNA]</scope>
    <source>
        <strain evidence="2">Nsp8</strain>
    </source>
</reference>
<organism evidence="1 2">
    <name type="scientific">Nitrosospira briensis</name>
    <dbReference type="NCBI Taxonomy" id="35799"/>
    <lineage>
        <taxon>Bacteria</taxon>
        <taxon>Pseudomonadati</taxon>
        <taxon>Pseudomonadota</taxon>
        <taxon>Betaproteobacteria</taxon>
        <taxon>Nitrosomonadales</taxon>
        <taxon>Nitrosomonadaceae</taxon>
        <taxon>Nitrosospira</taxon>
    </lineage>
</organism>
<accession>A0A1I5BJG3</accession>
<dbReference type="AlphaFoldDB" id="A0A1I5BJG3"/>
<gene>
    <name evidence="1" type="ORF">SAMN05216386_1695</name>
</gene>
<proteinExistence type="predicted"/>
<name>A0A1I5BJG3_9PROT</name>
<dbReference type="EMBL" id="FOVJ01000003">
    <property type="protein sequence ID" value="SFN74786.1"/>
    <property type="molecule type" value="Genomic_DNA"/>
</dbReference>
<evidence type="ECO:0000313" key="2">
    <source>
        <dbReference type="Proteomes" id="UP000183107"/>
    </source>
</evidence>
<protein>
    <submittedName>
        <fullName evidence="1">Uncharacterized protein</fullName>
    </submittedName>
</protein>